<proteinExistence type="predicted"/>
<sequence>MALSPIFVCMVNTFAVVGAFDAAAEDLALLPPVELVYTAGSMDAVEVDAEDAIAVPSTRLLRMRTPSPT</sequence>
<dbReference type="EMBL" id="GIFC01000461">
    <property type="protein sequence ID" value="MXU82544.1"/>
    <property type="molecule type" value="Transcribed_RNA"/>
</dbReference>
<evidence type="ECO:0000313" key="2">
    <source>
        <dbReference type="EMBL" id="MXU82544.1"/>
    </source>
</evidence>
<dbReference type="AlphaFoldDB" id="A0A6B0U1L6"/>
<keyword evidence="1" id="KW-0732">Signal</keyword>
<name>A0A6B0U1L6_IXORI</name>
<reference evidence="2" key="1">
    <citation type="submission" date="2019-12" db="EMBL/GenBank/DDBJ databases">
        <title>An insight into the sialome of adult female Ixodes ricinus ticks feeding for 6 days.</title>
        <authorList>
            <person name="Perner J."/>
            <person name="Ribeiro J.M.C."/>
        </authorList>
    </citation>
    <scope>NUCLEOTIDE SEQUENCE</scope>
    <source>
        <strain evidence="2">Semi-engorged</strain>
        <tissue evidence="2">Salivary glands</tissue>
    </source>
</reference>
<protein>
    <submittedName>
        <fullName evidence="2">Putative secreted protein</fullName>
    </submittedName>
</protein>
<evidence type="ECO:0000256" key="1">
    <source>
        <dbReference type="SAM" id="SignalP"/>
    </source>
</evidence>
<accession>A0A6B0U1L6</accession>
<feature type="chain" id="PRO_5025527007" evidence="1">
    <location>
        <begin position="20"/>
        <end position="69"/>
    </location>
</feature>
<organism evidence="2">
    <name type="scientific">Ixodes ricinus</name>
    <name type="common">Common tick</name>
    <name type="synonym">Acarus ricinus</name>
    <dbReference type="NCBI Taxonomy" id="34613"/>
    <lineage>
        <taxon>Eukaryota</taxon>
        <taxon>Metazoa</taxon>
        <taxon>Ecdysozoa</taxon>
        <taxon>Arthropoda</taxon>
        <taxon>Chelicerata</taxon>
        <taxon>Arachnida</taxon>
        <taxon>Acari</taxon>
        <taxon>Parasitiformes</taxon>
        <taxon>Ixodida</taxon>
        <taxon>Ixodoidea</taxon>
        <taxon>Ixodidae</taxon>
        <taxon>Ixodinae</taxon>
        <taxon>Ixodes</taxon>
    </lineage>
</organism>
<feature type="signal peptide" evidence="1">
    <location>
        <begin position="1"/>
        <end position="19"/>
    </location>
</feature>